<dbReference type="AlphaFoldDB" id="F0SLC4"/>
<evidence type="ECO:0000256" key="1">
    <source>
        <dbReference type="SAM" id="Phobius"/>
    </source>
</evidence>
<sequence>MWSRVCEFFLGCWLSMSPFIFHHADTAIVWWSNDLVTGGAVVLLSLLSYWHPLRNAHLLIIAVGFWLVGFAYWYGLGEAAAASQNQLVVGLLLLMFAIIPNEATLPASDWQQPHDPLAGRL</sequence>
<evidence type="ECO:0000259" key="2">
    <source>
        <dbReference type="Pfam" id="PF03779"/>
    </source>
</evidence>
<dbReference type="Proteomes" id="UP000006860">
    <property type="component" value="Chromosome"/>
</dbReference>
<dbReference type="KEGG" id="pbs:Plabr_4458"/>
<keyword evidence="1" id="KW-0472">Membrane</keyword>
<gene>
    <name evidence="3" type="ordered locus">Plabr_4458</name>
</gene>
<name>F0SLC4_RUBBR</name>
<proteinExistence type="predicted"/>
<dbReference type="Pfam" id="PF03779">
    <property type="entry name" value="SPW"/>
    <property type="match status" value="1"/>
</dbReference>
<accession>F0SLC4</accession>
<feature type="domain" description="SPW repeat-containing integral membrane" evidence="2">
    <location>
        <begin position="2"/>
        <end position="97"/>
    </location>
</feature>
<reference evidence="4" key="1">
    <citation type="submission" date="2011-02" db="EMBL/GenBank/DDBJ databases">
        <title>The complete genome of Planctomyces brasiliensis DSM 5305.</title>
        <authorList>
            <person name="Lucas S."/>
            <person name="Copeland A."/>
            <person name="Lapidus A."/>
            <person name="Bruce D."/>
            <person name="Goodwin L."/>
            <person name="Pitluck S."/>
            <person name="Kyrpides N."/>
            <person name="Mavromatis K."/>
            <person name="Pagani I."/>
            <person name="Ivanova N."/>
            <person name="Ovchinnikova G."/>
            <person name="Lu M."/>
            <person name="Detter J.C."/>
            <person name="Han C."/>
            <person name="Land M."/>
            <person name="Hauser L."/>
            <person name="Markowitz V."/>
            <person name="Cheng J.-F."/>
            <person name="Hugenholtz P."/>
            <person name="Woyke T."/>
            <person name="Wu D."/>
            <person name="Tindall B."/>
            <person name="Pomrenke H.G."/>
            <person name="Brambilla E."/>
            <person name="Klenk H.-P."/>
            <person name="Eisen J.A."/>
        </authorList>
    </citation>
    <scope>NUCLEOTIDE SEQUENCE [LARGE SCALE GENOMIC DNA]</scope>
    <source>
        <strain evidence="4">ATCC 49424 / DSM 5305 / JCM 21570 / NBRC 103401 / IFAM 1448</strain>
    </source>
</reference>
<feature type="transmembrane region" description="Helical" evidence="1">
    <location>
        <begin position="28"/>
        <end position="49"/>
    </location>
</feature>
<protein>
    <recommendedName>
        <fullName evidence="2">SPW repeat-containing integral membrane domain-containing protein</fullName>
    </recommendedName>
</protein>
<evidence type="ECO:0000313" key="4">
    <source>
        <dbReference type="Proteomes" id="UP000006860"/>
    </source>
</evidence>
<feature type="transmembrane region" description="Helical" evidence="1">
    <location>
        <begin position="56"/>
        <end position="75"/>
    </location>
</feature>
<dbReference type="EMBL" id="CP002546">
    <property type="protein sequence ID" value="ADY62030.1"/>
    <property type="molecule type" value="Genomic_DNA"/>
</dbReference>
<evidence type="ECO:0000313" key="3">
    <source>
        <dbReference type="EMBL" id="ADY62030.1"/>
    </source>
</evidence>
<feature type="transmembrane region" description="Helical" evidence="1">
    <location>
        <begin position="81"/>
        <end position="99"/>
    </location>
</feature>
<keyword evidence="1" id="KW-0812">Transmembrane</keyword>
<keyword evidence="1" id="KW-1133">Transmembrane helix</keyword>
<dbReference type="OrthoDB" id="272406at2"/>
<dbReference type="InterPro" id="IPR005530">
    <property type="entry name" value="SPW"/>
</dbReference>
<keyword evidence="4" id="KW-1185">Reference proteome</keyword>
<dbReference type="HOGENOM" id="CLU_2036302_0_0_0"/>
<dbReference type="RefSeq" id="WP_013630735.1">
    <property type="nucleotide sequence ID" value="NC_015174.1"/>
</dbReference>
<organism evidence="3 4">
    <name type="scientific">Rubinisphaera brasiliensis (strain ATCC 49424 / DSM 5305 / JCM 21570 / IAM 15109 / NBRC 103401 / IFAM 1448)</name>
    <name type="common">Planctomyces brasiliensis</name>
    <dbReference type="NCBI Taxonomy" id="756272"/>
    <lineage>
        <taxon>Bacteria</taxon>
        <taxon>Pseudomonadati</taxon>
        <taxon>Planctomycetota</taxon>
        <taxon>Planctomycetia</taxon>
        <taxon>Planctomycetales</taxon>
        <taxon>Planctomycetaceae</taxon>
        <taxon>Rubinisphaera</taxon>
    </lineage>
</organism>